<comment type="caution">
    <text evidence="15">The sequence shown here is derived from an EMBL/GenBank/DDBJ whole genome shotgun (WGS) entry which is preliminary data.</text>
</comment>
<name>A0A8T0A2Y0_9BILA</name>
<dbReference type="SUPFAM" id="SSF52058">
    <property type="entry name" value="L domain-like"/>
    <property type="match status" value="1"/>
</dbReference>
<dbReference type="InterPro" id="IPR003591">
    <property type="entry name" value="Leu-rich_rpt_typical-subtyp"/>
</dbReference>
<evidence type="ECO:0000256" key="13">
    <source>
        <dbReference type="SAM" id="MobiDB-lite"/>
    </source>
</evidence>
<dbReference type="SMART" id="SM00365">
    <property type="entry name" value="LRR_SD22"/>
    <property type="match status" value="4"/>
</dbReference>
<protein>
    <submittedName>
        <fullName evidence="15">Uncharacterized protein</fullName>
    </submittedName>
</protein>
<keyword evidence="9" id="KW-0406">Ion transport</keyword>
<evidence type="ECO:0000256" key="10">
    <source>
        <dbReference type="ARBA" id="ARBA00023136"/>
    </source>
</evidence>
<reference evidence="15" key="1">
    <citation type="journal article" date="2020" name="Ecol. Evol.">
        <title>Genome structure and content of the rice root-knot nematode (Meloidogyne graminicola).</title>
        <authorList>
            <person name="Phan N.T."/>
            <person name="Danchin E.G.J."/>
            <person name="Klopp C."/>
            <person name="Perfus-Barbeoch L."/>
            <person name="Kozlowski D.K."/>
            <person name="Koutsovoulos G.D."/>
            <person name="Lopez-Roques C."/>
            <person name="Bouchez O."/>
            <person name="Zahm M."/>
            <person name="Besnard G."/>
            <person name="Bellafiore S."/>
        </authorList>
    </citation>
    <scope>NUCLEOTIDE SEQUENCE</scope>
    <source>
        <strain evidence="15">VN-18</strain>
    </source>
</reference>
<keyword evidence="16" id="KW-1185">Reference proteome</keyword>
<organism evidence="15 16">
    <name type="scientific">Meloidogyne graminicola</name>
    <dbReference type="NCBI Taxonomy" id="189291"/>
    <lineage>
        <taxon>Eukaryota</taxon>
        <taxon>Metazoa</taxon>
        <taxon>Ecdysozoa</taxon>
        <taxon>Nematoda</taxon>
        <taxon>Chromadorea</taxon>
        <taxon>Rhabditida</taxon>
        <taxon>Tylenchina</taxon>
        <taxon>Tylenchomorpha</taxon>
        <taxon>Tylenchoidea</taxon>
        <taxon>Meloidogynidae</taxon>
        <taxon>Meloidogyninae</taxon>
        <taxon>Meloidogyne</taxon>
    </lineage>
</organism>
<evidence type="ECO:0000256" key="7">
    <source>
        <dbReference type="ARBA" id="ARBA00022737"/>
    </source>
</evidence>
<evidence type="ECO:0000256" key="5">
    <source>
        <dbReference type="ARBA" id="ARBA00022692"/>
    </source>
</evidence>
<evidence type="ECO:0000313" key="16">
    <source>
        <dbReference type="Proteomes" id="UP000605970"/>
    </source>
</evidence>
<keyword evidence="11" id="KW-1015">Disulfide bond</keyword>
<keyword evidence="2" id="KW-0813">Transport</keyword>
<dbReference type="OrthoDB" id="676979at2759"/>
<dbReference type="Proteomes" id="UP000605970">
    <property type="component" value="Unassembled WGS sequence"/>
</dbReference>
<keyword evidence="3" id="KW-1003">Cell membrane</keyword>
<evidence type="ECO:0000256" key="12">
    <source>
        <dbReference type="ARBA" id="ARBA00023303"/>
    </source>
</evidence>
<dbReference type="EMBL" id="JABEBT010000002">
    <property type="protein sequence ID" value="KAF7639922.1"/>
    <property type="molecule type" value="Genomic_DNA"/>
</dbReference>
<evidence type="ECO:0000256" key="8">
    <source>
        <dbReference type="ARBA" id="ARBA00022989"/>
    </source>
</evidence>
<feature type="transmembrane region" description="Helical" evidence="14">
    <location>
        <begin position="137"/>
        <end position="157"/>
    </location>
</feature>
<keyword evidence="8 14" id="KW-1133">Transmembrane helix</keyword>
<evidence type="ECO:0000256" key="11">
    <source>
        <dbReference type="ARBA" id="ARBA00023157"/>
    </source>
</evidence>
<dbReference type="InterPro" id="IPR051432">
    <property type="entry name" value="KCNMA1_auxiliary"/>
</dbReference>
<dbReference type="Gene3D" id="3.80.10.10">
    <property type="entry name" value="Ribonuclease Inhibitor"/>
    <property type="match status" value="2"/>
</dbReference>
<gene>
    <name evidence="15" type="ORF">Mgra_00000360</name>
</gene>
<dbReference type="PROSITE" id="PS51450">
    <property type="entry name" value="LRR"/>
    <property type="match status" value="4"/>
</dbReference>
<evidence type="ECO:0000256" key="14">
    <source>
        <dbReference type="SAM" id="Phobius"/>
    </source>
</evidence>
<evidence type="ECO:0000256" key="9">
    <source>
        <dbReference type="ARBA" id="ARBA00023065"/>
    </source>
</evidence>
<accession>A0A8T0A2Y0</accession>
<evidence type="ECO:0000256" key="2">
    <source>
        <dbReference type="ARBA" id="ARBA00022448"/>
    </source>
</evidence>
<dbReference type="GO" id="GO:0005886">
    <property type="term" value="C:plasma membrane"/>
    <property type="evidence" value="ECO:0007669"/>
    <property type="project" value="UniProtKB-SubCell"/>
</dbReference>
<dbReference type="PANTHER" id="PTHR46473:SF10">
    <property type="entry name" value="LD45603P-RELATED"/>
    <property type="match status" value="1"/>
</dbReference>
<keyword evidence="12" id="KW-0407">Ion channel</keyword>
<keyword evidence="4" id="KW-0433">Leucine-rich repeat</keyword>
<dbReference type="InterPro" id="IPR001611">
    <property type="entry name" value="Leu-rich_rpt"/>
</dbReference>
<dbReference type="Pfam" id="PF13855">
    <property type="entry name" value="LRR_8"/>
    <property type="match status" value="2"/>
</dbReference>
<keyword evidence="5 14" id="KW-0812">Transmembrane</keyword>
<evidence type="ECO:0000313" key="15">
    <source>
        <dbReference type="EMBL" id="KAF7639922.1"/>
    </source>
</evidence>
<feature type="compositionally biased region" description="Polar residues" evidence="13">
    <location>
        <begin position="1"/>
        <end position="12"/>
    </location>
</feature>
<dbReference type="GO" id="GO:0034220">
    <property type="term" value="P:monoatomic ion transmembrane transport"/>
    <property type="evidence" value="ECO:0007669"/>
    <property type="project" value="UniProtKB-KW"/>
</dbReference>
<feature type="compositionally biased region" description="Pro residues" evidence="13">
    <location>
        <begin position="15"/>
        <end position="25"/>
    </location>
</feature>
<dbReference type="InterPro" id="IPR032675">
    <property type="entry name" value="LRR_dom_sf"/>
</dbReference>
<keyword evidence="7" id="KW-0677">Repeat</keyword>
<comment type="subcellular location">
    <subcellularLocation>
        <location evidence="1">Cell membrane</location>
        <topology evidence="1">Single-pass membrane protein</topology>
    </subcellularLocation>
</comment>
<keyword evidence="6" id="KW-0732">Signal</keyword>
<dbReference type="PRINTS" id="PR00019">
    <property type="entry name" value="LEURICHRPT"/>
</dbReference>
<dbReference type="AlphaFoldDB" id="A0A8T0A2Y0"/>
<dbReference type="PANTHER" id="PTHR46473">
    <property type="entry name" value="GH08155P"/>
    <property type="match status" value="1"/>
</dbReference>
<feature type="region of interest" description="Disordered" evidence="13">
    <location>
        <begin position="1"/>
        <end position="25"/>
    </location>
</feature>
<proteinExistence type="predicted"/>
<evidence type="ECO:0000256" key="1">
    <source>
        <dbReference type="ARBA" id="ARBA00004162"/>
    </source>
</evidence>
<sequence>MKITQIQLNDSSKPPLTPPEPPPPSQDIQIGNHLPSAMSAKRRISHSVHHQAMSWGRMARWQFNERVGDVITLIGQFALIGQVAGTVFDGQDVKCPWDLDNFTSFALIRQPSDESSEVFDEVWLYNRSLKLNESPKMINKFILNLFFFIFIINFIFMSSDENQNPCHTIEKAFSDLDGGNSVCHCSPADDISQNESRKVWIGCTRQKMPAIFKALYSLNDTKIEHLHVWNSLINILPKDMFSKIKVDKLTIEASSVGIIRKEAFSNVEHSLKELSLRNNILKSIDDKIFLNLTSLKSLDLSGNKLNQLKRSHFMKLDNLETLFWIIINLQRKLDNGIFNSLTKLKTLSISNNRLKKITKDVFKNLPNLESLSLQNNYIESIDDDAFSYLFSIKHLDLSNNRIGQVYRFILTIGNVFVNKNG</sequence>
<evidence type="ECO:0000256" key="6">
    <source>
        <dbReference type="ARBA" id="ARBA00022729"/>
    </source>
</evidence>
<evidence type="ECO:0000256" key="4">
    <source>
        <dbReference type="ARBA" id="ARBA00022614"/>
    </source>
</evidence>
<dbReference type="FunFam" id="3.80.10.10:FF:000732">
    <property type="entry name" value="GD11101"/>
    <property type="match status" value="1"/>
</dbReference>
<keyword evidence="10 14" id="KW-0472">Membrane</keyword>
<evidence type="ECO:0000256" key="3">
    <source>
        <dbReference type="ARBA" id="ARBA00022475"/>
    </source>
</evidence>
<dbReference type="SMART" id="SM00369">
    <property type="entry name" value="LRR_TYP"/>
    <property type="match status" value="5"/>
</dbReference>